<evidence type="ECO:0000256" key="1">
    <source>
        <dbReference type="ARBA" id="ARBA00004496"/>
    </source>
</evidence>
<protein>
    <recommendedName>
        <fullName evidence="8">WD repeat-containing protein 34</fullName>
    </recommendedName>
</protein>
<dbReference type="InterPro" id="IPR001680">
    <property type="entry name" value="WD40_rpt"/>
</dbReference>
<dbReference type="Gene3D" id="2.130.10.10">
    <property type="entry name" value="YVTN repeat-like/Quinoprotein amine dehydrogenase"/>
    <property type="match status" value="2"/>
</dbReference>
<organism evidence="6 7">
    <name type="scientific">Clavelina lepadiformis</name>
    <name type="common">Light-bulb sea squirt</name>
    <name type="synonym">Ascidia lepadiformis</name>
    <dbReference type="NCBI Taxonomy" id="159417"/>
    <lineage>
        <taxon>Eukaryota</taxon>
        <taxon>Metazoa</taxon>
        <taxon>Chordata</taxon>
        <taxon>Tunicata</taxon>
        <taxon>Ascidiacea</taxon>
        <taxon>Aplousobranchia</taxon>
        <taxon>Clavelinidae</taxon>
        <taxon>Clavelina</taxon>
    </lineage>
</organism>
<dbReference type="SUPFAM" id="SSF50978">
    <property type="entry name" value="WD40 repeat-like"/>
    <property type="match status" value="1"/>
</dbReference>
<evidence type="ECO:0000313" key="6">
    <source>
        <dbReference type="EMBL" id="CAK8675069.1"/>
    </source>
</evidence>
<keyword evidence="4" id="KW-0677">Repeat</keyword>
<dbReference type="PANTHER" id="PTHR12442:SF26">
    <property type="entry name" value="CYTOPLASMIC DYNEIN 2 INTERMEDIATE CHAIN 2"/>
    <property type="match status" value="1"/>
</dbReference>
<sequence>MFDDFTSKPVEFLSAWKTEKKLRENCSQTSEILTYEVESQTRRPRHAECQTESLIDLLNSSASPSQNLSYDQVTLSDFLKGVEPVVSKQLKVNIAAYSFYSGIFKTHDGLSELSITCEHCLEEKGYTSVQGLKKEATCISWSSSGASIAVSYGTNESIAWSDERSYVCLWNLDRPKMKSDACDQKVELGSSVQTLSFHPLYAGYLAAGLFSGVVLIWDIAKDEIVYGETSHEDPVTCLSWLEHHNSKYLHLLTGSSDGQLMLWRHRKGKEGAAIKLEKAMRILGSNLPRRAGVKGHNPVGITCFAPARNDTETVRHEKLLSSSDVLAVGCENGSVLKCNIESPSNNPVVFVYEGHIGPVYSVDWSPFHRHLFLTCSTDQTCRLYHTLQVAPLREIRPEEAVGGKQTNYLYSALWSPTKPLLFYTAGSRGCIEVCDVASASSITSLEATGKDGKLCPINTMQISYKRANMLATGSSSGVVNIYKLGVQLVDADRVLEETKVLEDLANEAMTSD</sequence>
<comment type="subcellular location">
    <subcellularLocation>
        <location evidence="1">Cytoplasm</location>
    </subcellularLocation>
</comment>
<evidence type="ECO:0000256" key="2">
    <source>
        <dbReference type="ARBA" id="ARBA00022490"/>
    </source>
</evidence>
<dbReference type="PANTHER" id="PTHR12442">
    <property type="entry name" value="DYNEIN INTERMEDIATE CHAIN"/>
    <property type="match status" value="1"/>
</dbReference>
<reference evidence="6 7" key="1">
    <citation type="submission" date="2024-02" db="EMBL/GenBank/DDBJ databases">
        <authorList>
            <person name="Daric V."/>
            <person name="Darras S."/>
        </authorList>
    </citation>
    <scope>NUCLEOTIDE SEQUENCE [LARGE SCALE GENOMIC DNA]</scope>
</reference>
<dbReference type="SMART" id="SM00320">
    <property type="entry name" value="WD40"/>
    <property type="match status" value="6"/>
</dbReference>
<dbReference type="PROSITE" id="PS50082">
    <property type="entry name" value="WD_REPEATS_2"/>
    <property type="match status" value="1"/>
</dbReference>
<dbReference type="Pfam" id="PF00400">
    <property type="entry name" value="WD40"/>
    <property type="match status" value="2"/>
</dbReference>
<evidence type="ECO:0000256" key="3">
    <source>
        <dbReference type="ARBA" id="ARBA00022574"/>
    </source>
</evidence>
<evidence type="ECO:0008006" key="8">
    <source>
        <dbReference type="Google" id="ProtNLM"/>
    </source>
</evidence>
<name>A0ABP0F5U0_CLALP</name>
<dbReference type="Proteomes" id="UP001642483">
    <property type="component" value="Unassembled WGS sequence"/>
</dbReference>
<proteinExistence type="predicted"/>
<evidence type="ECO:0000256" key="4">
    <source>
        <dbReference type="ARBA" id="ARBA00022737"/>
    </source>
</evidence>
<keyword evidence="3 5" id="KW-0853">WD repeat</keyword>
<feature type="repeat" description="WD" evidence="5">
    <location>
        <begin position="228"/>
        <end position="273"/>
    </location>
</feature>
<keyword evidence="2" id="KW-0963">Cytoplasm</keyword>
<accession>A0ABP0F5U0</accession>
<evidence type="ECO:0000256" key="5">
    <source>
        <dbReference type="PROSITE-ProRule" id="PRU00221"/>
    </source>
</evidence>
<dbReference type="EMBL" id="CAWYQH010000013">
    <property type="protein sequence ID" value="CAK8675069.1"/>
    <property type="molecule type" value="Genomic_DNA"/>
</dbReference>
<dbReference type="InterPro" id="IPR050687">
    <property type="entry name" value="Dynein_IC"/>
</dbReference>
<comment type="caution">
    <text evidence="6">The sequence shown here is derived from an EMBL/GenBank/DDBJ whole genome shotgun (WGS) entry which is preliminary data.</text>
</comment>
<keyword evidence="7" id="KW-1185">Reference proteome</keyword>
<dbReference type="InterPro" id="IPR036322">
    <property type="entry name" value="WD40_repeat_dom_sf"/>
</dbReference>
<gene>
    <name evidence="6" type="ORF">CVLEPA_LOCUS4693</name>
</gene>
<evidence type="ECO:0000313" key="7">
    <source>
        <dbReference type="Proteomes" id="UP001642483"/>
    </source>
</evidence>
<dbReference type="InterPro" id="IPR015943">
    <property type="entry name" value="WD40/YVTN_repeat-like_dom_sf"/>
</dbReference>